<dbReference type="GO" id="GO:0043190">
    <property type="term" value="C:ATP-binding cassette (ABC) transporter complex"/>
    <property type="evidence" value="ECO:0007669"/>
    <property type="project" value="InterPro"/>
</dbReference>
<dbReference type="InterPro" id="IPR000412">
    <property type="entry name" value="ABC_2_transport"/>
</dbReference>
<dbReference type="PRINTS" id="PR00164">
    <property type="entry name" value="ABC2TRNSPORT"/>
</dbReference>
<feature type="transmembrane region" description="Helical" evidence="6">
    <location>
        <begin position="183"/>
        <end position="202"/>
    </location>
</feature>
<evidence type="ECO:0000313" key="9">
    <source>
        <dbReference type="Proteomes" id="UP000061010"/>
    </source>
</evidence>
<dbReference type="Pfam" id="PF01061">
    <property type="entry name" value="ABC2_membrane"/>
    <property type="match status" value="1"/>
</dbReference>
<keyword evidence="9" id="KW-1185">Reference proteome</keyword>
<name>A0A0S1B3M5_9GAMM</name>
<keyword evidence="6" id="KW-1003">Cell membrane</keyword>
<dbReference type="KEGG" id="sacz:AOT14_33340"/>
<dbReference type="PANTHER" id="PTHR43229:SF3">
    <property type="entry name" value="ABC-TYPE MULTIDRUG TRANSPORT SYSTEM, PERMEASE COMPONENT"/>
    <property type="match status" value="1"/>
</dbReference>
<dbReference type="InterPro" id="IPR051784">
    <property type="entry name" value="Nod_factor_ABC_transporter"/>
</dbReference>
<evidence type="ECO:0000256" key="4">
    <source>
        <dbReference type="ARBA" id="ARBA00022989"/>
    </source>
</evidence>
<keyword evidence="3 6" id="KW-0812">Transmembrane</keyword>
<comment type="subcellular location">
    <subcellularLocation>
        <location evidence="6">Cell inner membrane</location>
        <topology evidence="6">Multi-pass membrane protein</topology>
    </subcellularLocation>
    <subcellularLocation>
        <location evidence="1">Membrane</location>
        <topology evidence="1">Multi-pass membrane protein</topology>
    </subcellularLocation>
</comment>
<evidence type="ECO:0000256" key="5">
    <source>
        <dbReference type="ARBA" id="ARBA00023136"/>
    </source>
</evidence>
<sequence length="262" mass="28095">MDTLRSSFTGALAPMPRGRVFAAYLQETRAECLRYLRSPSFLLPTLLFPAVFFVMFGVVLGGHGPAEAPRYLLASYSSFGVMAPGLFGFGMSLALERDNGLLTLKRALPMPPAAYLAGKMVMAMLMAALISTVLQALGLALAHVQLQVAQMLQLGLVCVLGAIPFCALGLLLGTLVKGHGAPAVVNLLYLPMAFLSGLWFPLQMLPPLVRAQAPLWPSYHLNALAQSALGFDTGSAWPHVLWLAVFTAGVLAIAVRRLRRYG</sequence>
<keyword evidence="5 6" id="KW-0472">Membrane</keyword>
<dbReference type="InterPro" id="IPR013525">
    <property type="entry name" value="ABC2_TM"/>
</dbReference>
<evidence type="ECO:0000259" key="7">
    <source>
        <dbReference type="PROSITE" id="PS51012"/>
    </source>
</evidence>
<feature type="domain" description="ABC transmembrane type-2" evidence="7">
    <location>
        <begin position="36"/>
        <end position="261"/>
    </location>
</feature>
<feature type="transmembrane region" description="Helical" evidence="6">
    <location>
        <begin position="116"/>
        <end position="142"/>
    </location>
</feature>
<feature type="transmembrane region" description="Helical" evidence="6">
    <location>
        <begin position="154"/>
        <end position="176"/>
    </location>
</feature>
<gene>
    <name evidence="8" type="ORF">AOT14_33340</name>
</gene>
<evidence type="ECO:0000313" key="8">
    <source>
        <dbReference type="EMBL" id="ALJ29674.1"/>
    </source>
</evidence>
<feature type="transmembrane region" description="Helical" evidence="6">
    <location>
        <begin position="73"/>
        <end position="95"/>
    </location>
</feature>
<dbReference type="PANTHER" id="PTHR43229">
    <property type="entry name" value="NODULATION PROTEIN J"/>
    <property type="match status" value="1"/>
</dbReference>
<dbReference type="Proteomes" id="UP000061010">
    <property type="component" value="Chromosome"/>
</dbReference>
<evidence type="ECO:0000256" key="6">
    <source>
        <dbReference type="RuleBase" id="RU361157"/>
    </source>
</evidence>
<comment type="similarity">
    <text evidence="2 6">Belongs to the ABC-2 integral membrane protein family.</text>
</comment>
<evidence type="ECO:0000256" key="1">
    <source>
        <dbReference type="ARBA" id="ARBA00004141"/>
    </source>
</evidence>
<dbReference type="EMBL" id="CP012900">
    <property type="protein sequence ID" value="ALJ29674.1"/>
    <property type="molecule type" value="Genomic_DNA"/>
</dbReference>
<dbReference type="AlphaFoldDB" id="A0A0S1B3M5"/>
<dbReference type="PIRSF" id="PIRSF006648">
    <property type="entry name" value="DrrB"/>
    <property type="match status" value="1"/>
</dbReference>
<keyword evidence="6" id="KW-0813">Transport</keyword>
<evidence type="ECO:0000256" key="2">
    <source>
        <dbReference type="ARBA" id="ARBA00007783"/>
    </source>
</evidence>
<organism evidence="8 9">
    <name type="scientific">Stenotrophomonas acidaminiphila</name>
    <dbReference type="NCBI Taxonomy" id="128780"/>
    <lineage>
        <taxon>Bacteria</taxon>
        <taxon>Pseudomonadati</taxon>
        <taxon>Pseudomonadota</taxon>
        <taxon>Gammaproteobacteria</taxon>
        <taxon>Lysobacterales</taxon>
        <taxon>Lysobacteraceae</taxon>
        <taxon>Stenotrophomonas</taxon>
    </lineage>
</organism>
<feature type="transmembrane region" description="Helical" evidence="6">
    <location>
        <begin position="41"/>
        <end position="61"/>
    </location>
</feature>
<evidence type="ECO:0000256" key="3">
    <source>
        <dbReference type="ARBA" id="ARBA00022692"/>
    </source>
</evidence>
<dbReference type="InterPro" id="IPR047817">
    <property type="entry name" value="ABC2_TM_bact-type"/>
</dbReference>
<dbReference type="GO" id="GO:0140359">
    <property type="term" value="F:ABC-type transporter activity"/>
    <property type="evidence" value="ECO:0007669"/>
    <property type="project" value="InterPro"/>
</dbReference>
<dbReference type="OrthoDB" id="9786643at2"/>
<dbReference type="PATRIC" id="fig|128780.6.peg.3371"/>
<dbReference type="PROSITE" id="PS51012">
    <property type="entry name" value="ABC_TM2"/>
    <property type="match status" value="1"/>
</dbReference>
<keyword evidence="4 6" id="KW-1133">Transmembrane helix</keyword>
<protein>
    <recommendedName>
        <fullName evidence="6">Transport permease protein</fullName>
    </recommendedName>
</protein>
<feature type="transmembrane region" description="Helical" evidence="6">
    <location>
        <begin position="236"/>
        <end position="255"/>
    </location>
</feature>
<accession>A0A0S1B3M5</accession>
<proteinExistence type="inferred from homology"/>
<reference evidence="8 9" key="1">
    <citation type="journal article" date="2015" name="Genome Announc.">
        <title>Complete Genome Sequencing of Stenotrophomonas acidaminiphila ZAC14D2_NAIMI4_2, a Multidrug-Resistant Strain Isolated from Sediments of a Polluted River in Mexico, Uncovers New Antibiotic Resistance Genes and a Novel Class-II Lasso Peptide Biosynthesis Gene Cluster.</title>
        <authorList>
            <person name="Vinuesa P."/>
            <person name="Ochoa-Sanchez L.E."/>
        </authorList>
    </citation>
    <scope>NUCLEOTIDE SEQUENCE [LARGE SCALE GENOMIC DNA]</scope>
    <source>
        <strain evidence="8 9">ZAC14D2_NAIMI4_2</strain>
    </source>
</reference>